<comment type="similarity">
    <text evidence="1">Belongs to the THADA family.</text>
</comment>
<dbReference type="InterPro" id="IPR056843">
    <property type="entry name" value="THADA-like_TPR"/>
</dbReference>
<name>A0AAD5TFT4_9FUNG</name>
<dbReference type="InterPro" id="IPR051954">
    <property type="entry name" value="tRNA_methyltransferase_THADA"/>
</dbReference>
<dbReference type="InterPro" id="IPR019442">
    <property type="entry name" value="THADA/TRM732_DUF2428"/>
</dbReference>
<feature type="domain" description="DUF2428" evidence="3">
    <location>
        <begin position="990"/>
        <end position="1257"/>
    </location>
</feature>
<evidence type="ECO:0000256" key="2">
    <source>
        <dbReference type="ARBA" id="ARBA00022694"/>
    </source>
</evidence>
<dbReference type="Gene3D" id="1.25.10.10">
    <property type="entry name" value="Leucine-rich Repeat Variant"/>
    <property type="match status" value="1"/>
</dbReference>
<dbReference type="EMBL" id="JADGJQ010000051">
    <property type="protein sequence ID" value="KAJ3175474.1"/>
    <property type="molecule type" value="Genomic_DNA"/>
</dbReference>
<evidence type="ECO:0000259" key="4">
    <source>
        <dbReference type="Pfam" id="PF25150"/>
    </source>
</evidence>
<comment type="caution">
    <text evidence="6">The sequence shown here is derived from an EMBL/GenBank/DDBJ whole genome shotgun (WGS) entry which is preliminary data.</text>
</comment>
<reference evidence="6" key="1">
    <citation type="submission" date="2020-05" db="EMBL/GenBank/DDBJ databases">
        <title>Phylogenomic resolution of chytrid fungi.</title>
        <authorList>
            <person name="Stajich J.E."/>
            <person name="Amses K."/>
            <person name="Simmons R."/>
            <person name="Seto K."/>
            <person name="Myers J."/>
            <person name="Bonds A."/>
            <person name="Quandt C.A."/>
            <person name="Barry K."/>
            <person name="Liu P."/>
            <person name="Grigoriev I."/>
            <person name="Longcore J.E."/>
            <person name="James T.Y."/>
        </authorList>
    </citation>
    <scope>NUCLEOTIDE SEQUENCE</scope>
    <source>
        <strain evidence="6">JEL0379</strain>
    </source>
</reference>
<dbReference type="GO" id="GO:0030488">
    <property type="term" value="P:tRNA methylation"/>
    <property type="evidence" value="ECO:0007669"/>
    <property type="project" value="TreeGrafter"/>
</dbReference>
<accession>A0AAD5TFT4</accession>
<dbReference type="Proteomes" id="UP001212152">
    <property type="component" value="Unassembled WGS sequence"/>
</dbReference>
<protein>
    <submittedName>
        <fullName evidence="6">Uncharacterized protein</fullName>
    </submittedName>
</protein>
<dbReference type="InterPro" id="IPR011989">
    <property type="entry name" value="ARM-like"/>
</dbReference>
<dbReference type="SUPFAM" id="SSF48371">
    <property type="entry name" value="ARM repeat"/>
    <property type="match status" value="1"/>
</dbReference>
<evidence type="ECO:0000256" key="1">
    <source>
        <dbReference type="ARBA" id="ARBA00010409"/>
    </source>
</evidence>
<evidence type="ECO:0000259" key="3">
    <source>
        <dbReference type="Pfam" id="PF10350"/>
    </source>
</evidence>
<organism evidence="6 7">
    <name type="scientific">Geranomyces variabilis</name>
    <dbReference type="NCBI Taxonomy" id="109894"/>
    <lineage>
        <taxon>Eukaryota</taxon>
        <taxon>Fungi</taxon>
        <taxon>Fungi incertae sedis</taxon>
        <taxon>Chytridiomycota</taxon>
        <taxon>Chytridiomycota incertae sedis</taxon>
        <taxon>Chytridiomycetes</taxon>
        <taxon>Spizellomycetales</taxon>
        <taxon>Powellomycetaceae</taxon>
        <taxon>Geranomyces</taxon>
    </lineage>
</organism>
<feature type="domain" description="tRNA (32-2'-O)-methyltransferase regulator THADA-like TPR repeats region" evidence="4">
    <location>
        <begin position="561"/>
        <end position="843"/>
    </location>
</feature>
<dbReference type="InterPro" id="IPR016024">
    <property type="entry name" value="ARM-type_fold"/>
</dbReference>
<dbReference type="GO" id="GO:0005829">
    <property type="term" value="C:cytosol"/>
    <property type="evidence" value="ECO:0007669"/>
    <property type="project" value="TreeGrafter"/>
</dbReference>
<evidence type="ECO:0000259" key="5">
    <source>
        <dbReference type="Pfam" id="PF25151"/>
    </source>
</evidence>
<feature type="domain" description="tRNA (32-2'-O)-methyltransferase regulator THADA-like C-terminal TPR repeats region" evidence="5">
    <location>
        <begin position="1260"/>
        <end position="1416"/>
    </location>
</feature>
<dbReference type="Pfam" id="PF25150">
    <property type="entry name" value="TPR_Trm732"/>
    <property type="match status" value="1"/>
</dbReference>
<dbReference type="Pfam" id="PF10350">
    <property type="entry name" value="DUF2428"/>
    <property type="match status" value="1"/>
</dbReference>
<dbReference type="PANTHER" id="PTHR14387:SF0">
    <property type="entry name" value="DUF2428 DOMAIN-CONTAINING PROTEIN"/>
    <property type="match status" value="1"/>
</dbReference>
<keyword evidence="2" id="KW-0819">tRNA processing</keyword>
<sequence length="1909" mass="208007">MSAADLNGPRAFKVKPEWRALPAAFEQADGGPLYKDLAKSLNAFLAEGQTHKVQLAEVRRLANLVGKAAKANDHAAATFVLSCIRPIAIGVHFSASAPSESSFRVAVFGLISSIDDVYSATAPQSGELTVRAELNTRYSTLLVSVSSPASTNDWEQVLSFGGVLLAMLDKPLGKTVVENQLLATFRCLLALVTLAIPLAEDGDTSTKTQFVSVCTDLLKIISSLLTRTSAASQQLARTENGAALFQIILDTVIYISFGPPAFGTETHFISGFLVVSVALLFDNHRHTIQTLLFPDTTPPARLGPVTGPTFNFPTETSWVEDENHTYAALCVFRGVLTSLRPEDCLFELEAPSPTVGKETLLRFLYTRIAHAINYSTVAPVRLMAYANMGSWLACVLAVLKHARAASGATGVAASQSTATDLISPFVNAEVVMAIFAHVFNDWEDPIETVQHKLKDIFLNLVDVAQASFSPQQTDELMNRIMSTLLAADWHRKVKYDLLSLMLAKVSPKTILALRPDFLGTCFEVMETAMLASRIVAFVAKFLKKAFAETPADSSSLAANAYWLIPVCHALTSPSATLRKVCSENVIKPILQERKEAVELLIAALDDRSIMGDAAGVSPYRVHATIAIIKAARFFDLIQLNSFLAENRTMLTEAISHPDSNLRIDVLALLCETRQKTADFSVEEIAALKSFLNISLDSQSPDFRQRVQAYMVKLLRRMRAAMYADWRDLVAHRVYIDKFQSRVGAEMPGKLATMVAEADNLAMRLERKREFFQWMCDFSVGSLFPGCSFQRATSNLMLAATILASYSGTDEEIDARVSLADMPNYPTLATPENVRVLIALITNDTYAPNRDTASDLLTKFPAPLPGFPVPAATAFLHKAVSAVATGIRSHQSDAGATLVRLVFEKYVKQAGLYLTLKPTTTRPQTGCPMVYFLEQLVLLLRTNINVAKSNLYLSSTGHPMHGLFRTLQYALLQVDMASETVQGNAAVWNALIEDILQLIGDACETVLSVCADESPEGNLPASFADMQRNMEEVIAQADAGEDEEETSRGSEAQLMLYACFHTIKETSAVLQALLCRTPLPESDQARSRSVSITHEQIVRSGNLLRRLLASIRHRGAFSAVHLCFSSLCATLLSSGRPLLVQLLEDWLEGFFAQVVSVDVSITRRSAGLPLGVLAIVSAPVPHRQPRKLLIHAMQRLLAIGMQPIDETVMLEQRLDLPQVHAYNIIRAILQDSSISESTREFLGDSFALTLVGFSSPSFPVRNCAAMLFSTLLQKALGTKKTRDEHHIVNTVTAREFFARFPALRSHLLAELEDAVAALEDGKTHPALFPILTVLARLKPSAVEVAIGDQASPMTAFRPLLVRCASTTIYKARAMSARAFAPLVPPSELVDCVAGIMQSAVRARQNAVHGSLLQVQNLLRVHFLQAEAEELDSTVREAVVARLPEIFQTAAATLYDNNSCIVTKALYIEVAAEFVVDLSWANIPAGTQPAASEFRNALCARALSDLTGDGPAATDSPLGTYDLRRAQAELVLKTVTSGIASGADLIVCLLEDRDYEVQLSTLRYLAKERDFAFGPALAGTLARLVLSGTKHYYQVGLEAAGVLEGILTRSHEDAVIGACDASFMEGLISLLENSKQKPGTAQALLPLLGTIWVKHPTETFTPRVLNLLSYWLRDEQPLATRLSVVKCLSNAVSLPIPPKESDYSKLLFVYLTLLEDDDPDVREGTAAVICHVVLKTSGPITAPRCRDLLAAFITEKDWQSPETIARRFMNELLSNEALSTLTFKFDGSSVLFAREAENSRREPFIDARIAARSLSSLLGRAGGASAALRDVSAELRADVIAASDIVITAIEPAASCQPDVFSALARLGAAQRALKSGDVGEASQVLTKLEAWIQNPEVHPALRTLWRDEIL</sequence>
<dbReference type="PANTHER" id="PTHR14387">
    <property type="entry name" value="THADA/DEATH RECEPTOR INTERACTING PROTEIN"/>
    <property type="match status" value="1"/>
</dbReference>
<evidence type="ECO:0000313" key="6">
    <source>
        <dbReference type="EMBL" id="KAJ3175474.1"/>
    </source>
</evidence>
<gene>
    <name evidence="6" type="ORF">HDU87_006137</name>
</gene>
<evidence type="ECO:0000313" key="7">
    <source>
        <dbReference type="Proteomes" id="UP001212152"/>
    </source>
</evidence>
<dbReference type="Pfam" id="PF25151">
    <property type="entry name" value="TPR_Trm732_C"/>
    <property type="match status" value="1"/>
</dbReference>
<keyword evidence="7" id="KW-1185">Reference proteome</keyword>
<dbReference type="InterPro" id="IPR056842">
    <property type="entry name" value="THADA-like_TPR_C"/>
</dbReference>
<proteinExistence type="inferred from homology"/>